<dbReference type="EMBL" id="PGOL01001521">
    <property type="protein sequence ID" value="PKI57269.1"/>
    <property type="molecule type" value="Genomic_DNA"/>
</dbReference>
<name>A0A2I0JLX4_PUNGR</name>
<reference evidence="1 2" key="1">
    <citation type="submission" date="2017-11" db="EMBL/GenBank/DDBJ databases">
        <title>De-novo sequencing of pomegranate (Punica granatum L.) genome.</title>
        <authorList>
            <person name="Akparov Z."/>
            <person name="Amiraslanov A."/>
            <person name="Hajiyeva S."/>
            <person name="Abbasov M."/>
            <person name="Kaur K."/>
            <person name="Hamwieh A."/>
            <person name="Solovyev V."/>
            <person name="Salamov A."/>
            <person name="Braich B."/>
            <person name="Kosarev P."/>
            <person name="Mahmoud A."/>
            <person name="Hajiyev E."/>
            <person name="Babayeva S."/>
            <person name="Izzatullayeva V."/>
            <person name="Mammadov A."/>
            <person name="Mammadov A."/>
            <person name="Sharifova S."/>
            <person name="Ojaghi J."/>
            <person name="Eynullazada K."/>
            <person name="Bayramov B."/>
            <person name="Abdulazimova A."/>
            <person name="Shahmuradov I."/>
        </authorList>
    </citation>
    <scope>NUCLEOTIDE SEQUENCE [LARGE SCALE GENOMIC DNA]</scope>
    <source>
        <strain evidence="2">cv. AG2017</strain>
        <tissue evidence="1">Leaf</tissue>
    </source>
</reference>
<sequence>MKTSLVQHGLEGALRGEDKLDPTLMTNQKKLIMAKALSIIQLSLPNKVLREVCDLDSAPDVWKKMELLYLYKSLMNRLYLKQQLYRLRLNRGTSVGDRVDLFNQIVRDLANVDVKIEDDDQVLLLLCYPSKSYENFVDTILYGRTSIILEDVKVSLNLKELQKKLGSLDALDYKYMRPRWSFESLEESSYGDKGLRDGLYVMQVQAYTTTTFERSTLEENYLDDIDLDKVDGCMSLHSISKSLKFLINRVIAFDEAALVEQCKSGSRRQADDP</sequence>
<evidence type="ECO:0008006" key="3">
    <source>
        <dbReference type="Google" id="ProtNLM"/>
    </source>
</evidence>
<evidence type="ECO:0000313" key="1">
    <source>
        <dbReference type="EMBL" id="PKI57269.1"/>
    </source>
</evidence>
<gene>
    <name evidence="1" type="ORF">CRG98_022366</name>
</gene>
<accession>A0A2I0JLX4</accession>
<keyword evidence="2" id="KW-1185">Reference proteome</keyword>
<comment type="caution">
    <text evidence="1">The sequence shown here is derived from an EMBL/GenBank/DDBJ whole genome shotgun (WGS) entry which is preliminary data.</text>
</comment>
<dbReference type="Pfam" id="PF14223">
    <property type="entry name" value="Retrotran_gag_2"/>
    <property type="match status" value="1"/>
</dbReference>
<organism evidence="1 2">
    <name type="scientific">Punica granatum</name>
    <name type="common">Pomegranate</name>
    <dbReference type="NCBI Taxonomy" id="22663"/>
    <lineage>
        <taxon>Eukaryota</taxon>
        <taxon>Viridiplantae</taxon>
        <taxon>Streptophyta</taxon>
        <taxon>Embryophyta</taxon>
        <taxon>Tracheophyta</taxon>
        <taxon>Spermatophyta</taxon>
        <taxon>Magnoliopsida</taxon>
        <taxon>eudicotyledons</taxon>
        <taxon>Gunneridae</taxon>
        <taxon>Pentapetalae</taxon>
        <taxon>rosids</taxon>
        <taxon>malvids</taxon>
        <taxon>Myrtales</taxon>
        <taxon>Lythraceae</taxon>
        <taxon>Punica</taxon>
    </lineage>
</organism>
<protein>
    <recommendedName>
        <fullName evidence="3">Retrovirus-related Pol polyprotein from transposon TNT 1-94</fullName>
    </recommendedName>
</protein>
<proteinExistence type="predicted"/>
<evidence type="ECO:0000313" key="2">
    <source>
        <dbReference type="Proteomes" id="UP000233551"/>
    </source>
</evidence>
<dbReference type="Proteomes" id="UP000233551">
    <property type="component" value="Unassembled WGS sequence"/>
</dbReference>
<dbReference type="AlphaFoldDB" id="A0A2I0JLX4"/>